<dbReference type="Gene3D" id="3.50.50.60">
    <property type="entry name" value="FAD/NAD(P)-binding domain"/>
    <property type="match status" value="1"/>
</dbReference>
<protein>
    <submittedName>
        <fullName evidence="3">NAD(P)/FAD-dependent oxidoreductase</fullName>
    </submittedName>
</protein>
<comment type="caution">
    <text evidence="3">The sequence shown here is derived from an EMBL/GenBank/DDBJ whole genome shotgun (WGS) entry which is preliminary data.</text>
</comment>
<evidence type="ECO:0000259" key="2">
    <source>
        <dbReference type="Pfam" id="PF04324"/>
    </source>
</evidence>
<proteinExistence type="predicted"/>
<reference evidence="3" key="2">
    <citation type="submission" date="2021-04" db="EMBL/GenBank/DDBJ databases">
        <authorList>
            <person name="Gilroy R."/>
        </authorList>
    </citation>
    <scope>NUCLEOTIDE SEQUENCE</scope>
    <source>
        <strain evidence="3">CHK178-16964</strain>
    </source>
</reference>
<evidence type="ECO:0000313" key="3">
    <source>
        <dbReference type="EMBL" id="HJA72472.1"/>
    </source>
</evidence>
<dbReference type="Pfam" id="PF04324">
    <property type="entry name" value="Fer2_BFD"/>
    <property type="match status" value="1"/>
</dbReference>
<organism evidence="3 4">
    <name type="scientific">Candidatus Lachnoclostridium stercoravium</name>
    <dbReference type="NCBI Taxonomy" id="2838633"/>
    <lineage>
        <taxon>Bacteria</taxon>
        <taxon>Bacillati</taxon>
        <taxon>Bacillota</taxon>
        <taxon>Clostridia</taxon>
        <taxon>Lachnospirales</taxon>
        <taxon>Lachnospiraceae</taxon>
    </lineage>
</organism>
<feature type="domain" description="FAD dependent oxidoreductase" evidence="1">
    <location>
        <begin position="7"/>
        <end position="357"/>
    </location>
</feature>
<dbReference type="InterPro" id="IPR007419">
    <property type="entry name" value="BFD-like_2Fe2S-bd_dom"/>
</dbReference>
<sequence length="482" mass="52447">MKEFDYDVAVIGGGVIGCSTARELSRYDMKICLLEKEEDVCSGTSKANSAIVHAGYDAENGSWKARFNVEGNLMMEELSKELDFEFKRNGSMVLCFSEDDMGSLKCLYEKGVKNGVQGLSIISGDEARKMEPNLSEEVVAALYAPTGGIVCPFGLTIAMAENACENGVDFIMNTKVENIEKLEEGYALETSRGKITARFAVNAAGVYSDVFHNMVSEKKIHITPRRGDYCLLDKEAGDHVKNTIFQLPGKYGKGILVAPTVHGNLLIGPTAIDIEDKEATATTAEGLAETIAKSAISVKNIPLRQTITSFAGLRAHEDSDDFIIGEPEDAKGFFDAAGIESPGLSAAPAIGKYLGEMIGTRAGAPKKEDFKAKRKGFIRLNQLSYEERAKLIKERPDYGVIICRCEEISEGEIVDAIRRPLGAVSMDGIKRRVRAGMGRCQAGFCTPKTMEILARERNIPMEKVCKNSEGSELLVTAEQGEE</sequence>
<dbReference type="PROSITE" id="PS51257">
    <property type="entry name" value="PROKAR_LIPOPROTEIN"/>
    <property type="match status" value="1"/>
</dbReference>
<dbReference type="Proteomes" id="UP000823900">
    <property type="component" value="Unassembled WGS sequence"/>
</dbReference>
<gene>
    <name evidence="3" type="ORF">IAA07_13030</name>
</gene>
<dbReference type="InterPro" id="IPR052745">
    <property type="entry name" value="G3P_Oxidase/Oxidoreductase"/>
</dbReference>
<dbReference type="InterPro" id="IPR036188">
    <property type="entry name" value="FAD/NAD-bd_sf"/>
</dbReference>
<dbReference type="PANTHER" id="PTHR42720">
    <property type="entry name" value="GLYCEROL-3-PHOSPHATE DEHYDROGENASE"/>
    <property type="match status" value="1"/>
</dbReference>
<reference evidence="3" key="1">
    <citation type="journal article" date="2021" name="PeerJ">
        <title>Extensive microbial diversity within the chicken gut microbiome revealed by metagenomics and culture.</title>
        <authorList>
            <person name="Gilroy R."/>
            <person name="Ravi A."/>
            <person name="Getino M."/>
            <person name="Pursley I."/>
            <person name="Horton D.L."/>
            <person name="Alikhan N.F."/>
            <person name="Baker D."/>
            <person name="Gharbi K."/>
            <person name="Hall N."/>
            <person name="Watson M."/>
            <person name="Adriaenssens E.M."/>
            <person name="Foster-Nyarko E."/>
            <person name="Jarju S."/>
            <person name="Secka A."/>
            <person name="Antonio M."/>
            <person name="Oren A."/>
            <person name="Chaudhuri R.R."/>
            <person name="La Ragione R."/>
            <person name="Hildebrand F."/>
            <person name="Pallen M.J."/>
        </authorList>
    </citation>
    <scope>NUCLEOTIDE SEQUENCE</scope>
    <source>
        <strain evidence="3">CHK178-16964</strain>
    </source>
</reference>
<dbReference type="Gene3D" id="1.10.10.1100">
    <property type="entry name" value="BFD-like [2Fe-2S]-binding domain"/>
    <property type="match status" value="1"/>
</dbReference>
<dbReference type="InterPro" id="IPR006076">
    <property type="entry name" value="FAD-dep_OxRdtase"/>
</dbReference>
<dbReference type="Pfam" id="PF01266">
    <property type="entry name" value="DAO"/>
    <property type="match status" value="1"/>
</dbReference>
<dbReference type="InterPro" id="IPR041854">
    <property type="entry name" value="BFD-like_2Fe2S-bd_dom_sf"/>
</dbReference>
<dbReference type="EMBL" id="DWZA01000107">
    <property type="protein sequence ID" value="HJA72472.1"/>
    <property type="molecule type" value="Genomic_DNA"/>
</dbReference>
<evidence type="ECO:0000313" key="4">
    <source>
        <dbReference type="Proteomes" id="UP000823900"/>
    </source>
</evidence>
<dbReference type="Gene3D" id="3.30.9.10">
    <property type="entry name" value="D-Amino Acid Oxidase, subunit A, domain 2"/>
    <property type="match status" value="1"/>
</dbReference>
<dbReference type="PANTHER" id="PTHR42720:SF1">
    <property type="entry name" value="GLYCEROL 3-PHOSPHATE OXIDASE"/>
    <property type="match status" value="1"/>
</dbReference>
<evidence type="ECO:0000259" key="1">
    <source>
        <dbReference type="Pfam" id="PF01266"/>
    </source>
</evidence>
<name>A0A9D2KNK9_9FIRM</name>
<accession>A0A9D2KNK9</accession>
<feature type="domain" description="BFD-like [2Fe-2S]-binding" evidence="2">
    <location>
        <begin position="401"/>
        <end position="455"/>
    </location>
</feature>
<dbReference type="SUPFAM" id="SSF51905">
    <property type="entry name" value="FAD/NAD(P)-binding domain"/>
    <property type="match status" value="1"/>
</dbReference>
<dbReference type="CDD" id="cd19946">
    <property type="entry name" value="GlpA-like_Fer2_BFD-like"/>
    <property type="match status" value="1"/>
</dbReference>
<dbReference type="AlphaFoldDB" id="A0A9D2KNK9"/>